<evidence type="ECO:0000313" key="2">
    <source>
        <dbReference type="EMBL" id="GAA4788451.1"/>
    </source>
</evidence>
<keyword evidence="3" id="KW-1185">Reference proteome</keyword>
<gene>
    <name evidence="2" type="ORF">GCM10023220_11260</name>
</gene>
<evidence type="ECO:0000313" key="3">
    <source>
        <dbReference type="Proteomes" id="UP001501265"/>
    </source>
</evidence>
<dbReference type="EMBL" id="BAABIG010000010">
    <property type="protein sequence ID" value="GAA4788451.1"/>
    <property type="molecule type" value="Genomic_DNA"/>
</dbReference>
<sequence>MPLCLPSTPGRPAKENALPERPPDRRFPSNGLLKWRKTGAAAAAAPSPRPAAPRATTVRIPVSPPPAALLPLPEGFDLSPEAAAYLEESGRNPAHRAG</sequence>
<feature type="region of interest" description="Disordered" evidence="1">
    <location>
        <begin position="1"/>
        <end position="60"/>
    </location>
</feature>
<organism evidence="2 3">
    <name type="scientific">Streptomyces ziwulingensis</name>
    <dbReference type="NCBI Taxonomy" id="1045501"/>
    <lineage>
        <taxon>Bacteria</taxon>
        <taxon>Bacillati</taxon>
        <taxon>Actinomycetota</taxon>
        <taxon>Actinomycetes</taxon>
        <taxon>Kitasatosporales</taxon>
        <taxon>Streptomycetaceae</taxon>
        <taxon>Streptomyces</taxon>
    </lineage>
</organism>
<name>A0ABP9AZP2_9ACTN</name>
<reference evidence="3" key="1">
    <citation type="journal article" date="2019" name="Int. J. Syst. Evol. Microbiol.">
        <title>The Global Catalogue of Microorganisms (GCM) 10K type strain sequencing project: providing services to taxonomists for standard genome sequencing and annotation.</title>
        <authorList>
            <consortium name="The Broad Institute Genomics Platform"/>
            <consortium name="The Broad Institute Genome Sequencing Center for Infectious Disease"/>
            <person name="Wu L."/>
            <person name="Ma J."/>
        </authorList>
    </citation>
    <scope>NUCLEOTIDE SEQUENCE [LARGE SCALE GENOMIC DNA]</scope>
    <source>
        <strain evidence="3">JCM 18081</strain>
    </source>
</reference>
<protein>
    <submittedName>
        <fullName evidence="2">Uncharacterized protein</fullName>
    </submittedName>
</protein>
<evidence type="ECO:0000256" key="1">
    <source>
        <dbReference type="SAM" id="MobiDB-lite"/>
    </source>
</evidence>
<dbReference type="Proteomes" id="UP001501265">
    <property type="component" value="Unassembled WGS sequence"/>
</dbReference>
<accession>A0ABP9AZP2</accession>
<comment type="caution">
    <text evidence="2">The sequence shown here is derived from an EMBL/GenBank/DDBJ whole genome shotgun (WGS) entry which is preliminary data.</text>
</comment>
<feature type="compositionally biased region" description="Basic and acidic residues" evidence="1">
    <location>
        <begin position="12"/>
        <end position="27"/>
    </location>
</feature>
<proteinExistence type="predicted"/>